<dbReference type="RefSeq" id="WP_309653019.1">
    <property type="nucleotide sequence ID" value="NZ_JARWAK010000009.1"/>
</dbReference>
<dbReference type="Proteomes" id="UP001264519">
    <property type="component" value="Unassembled WGS sequence"/>
</dbReference>
<proteinExistence type="predicted"/>
<evidence type="ECO:0000256" key="7">
    <source>
        <dbReference type="ARBA" id="ARBA00022989"/>
    </source>
</evidence>
<feature type="transmembrane region" description="Helical" evidence="9">
    <location>
        <begin position="182"/>
        <end position="202"/>
    </location>
</feature>
<dbReference type="InterPro" id="IPR044878">
    <property type="entry name" value="UbiA_sf"/>
</dbReference>
<evidence type="ECO:0000256" key="4">
    <source>
        <dbReference type="ARBA" id="ARBA00022475"/>
    </source>
</evidence>
<evidence type="ECO:0000313" key="10">
    <source>
        <dbReference type="EMBL" id="MDR5867427.1"/>
    </source>
</evidence>
<feature type="transmembrane region" description="Helical" evidence="9">
    <location>
        <begin position="46"/>
        <end position="69"/>
    </location>
</feature>
<keyword evidence="6 9" id="KW-0812">Transmembrane</keyword>
<keyword evidence="5" id="KW-0808">Transferase</keyword>
<dbReference type="InterPro" id="IPR000537">
    <property type="entry name" value="UbiA_prenyltransferase"/>
</dbReference>
<dbReference type="Pfam" id="PF01040">
    <property type="entry name" value="UbiA"/>
    <property type="match status" value="1"/>
</dbReference>
<feature type="transmembrane region" description="Helical" evidence="9">
    <location>
        <begin position="287"/>
        <end position="309"/>
    </location>
</feature>
<evidence type="ECO:0000256" key="1">
    <source>
        <dbReference type="ARBA" id="ARBA00004141"/>
    </source>
</evidence>
<evidence type="ECO:0000313" key="11">
    <source>
        <dbReference type="Proteomes" id="UP001264519"/>
    </source>
</evidence>
<dbReference type="InterPro" id="IPR026046">
    <property type="entry name" value="UBIAD1"/>
</dbReference>
<protein>
    <submittedName>
        <fullName evidence="10">Prenyltransferase</fullName>
    </submittedName>
</protein>
<comment type="caution">
    <text evidence="10">The sequence shown here is derived from an EMBL/GenBank/DDBJ whole genome shotgun (WGS) entry which is preliminary data.</text>
</comment>
<keyword evidence="4" id="KW-1003">Cell membrane</keyword>
<evidence type="ECO:0000256" key="2">
    <source>
        <dbReference type="ARBA" id="ARBA00004863"/>
    </source>
</evidence>
<dbReference type="EMBL" id="JARWAK010000009">
    <property type="protein sequence ID" value="MDR5867427.1"/>
    <property type="molecule type" value="Genomic_DNA"/>
</dbReference>
<name>A0ABU1G3B7_9GAMM</name>
<comment type="subcellular location">
    <subcellularLocation>
        <location evidence="1">Membrane</location>
        <topology evidence="1">Multi-pass membrane protein</topology>
    </subcellularLocation>
</comment>
<dbReference type="Gene3D" id="1.10.357.140">
    <property type="entry name" value="UbiA prenyltransferase"/>
    <property type="match status" value="1"/>
</dbReference>
<feature type="transmembrane region" description="Helical" evidence="9">
    <location>
        <begin position="257"/>
        <end position="275"/>
    </location>
</feature>
<feature type="transmembrane region" description="Helical" evidence="9">
    <location>
        <begin position="108"/>
        <end position="125"/>
    </location>
</feature>
<keyword evidence="7 9" id="KW-1133">Transmembrane helix</keyword>
<feature type="transmembrane region" description="Helical" evidence="9">
    <location>
        <begin position="155"/>
        <end position="176"/>
    </location>
</feature>
<feature type="transmembrane region" description="Helical" evidence="9">
    <location>
        <begin position="131"/>
        <end position="148"/>
    </location>
</feature>
<organism evidence="10 11">
    <name type="scientific">Halomonas koreensis</name>
    <dbReference type="NCBI Taxonomy" id="245385"/>
    <lineage>
        <taxon>Bacteria</taxon>
        <taxon>Pseudomonadati</taxon>
        <taxon>Pseudomonadota</taxon>
        <taxon>Gammaproteobacteria</taxon>
        <taxon>Oceanospirillales</taxon>
        <taxon>Halomonadaceae</taxon>
        <taxon>Halomonas</taxon>
    </lineage>
</organism>
<evidence type="ECO:0000256" key="5">
    <source>
        <dbReference type="ARBA" id="ARBA00022679"/>
    </source>
</evidence>
<reference evidence="10 11" key="1">
    <citation type="submission" date="2023-04" db="EMBL/GenBank/DDBJ databases">
        <title>A long-awaited taxogenomic arrangement of the family Halomonadaceae.</title>
        <authorList>
            <person name="De La Haba R."/>
            <person name="Chuvochina M."/>
            <person name="Wittouck S."/>
            <person name="Arahal D.R."/>
            <person name="Sanchez-Porro C."/>
            <person name="Hugenholtz P."/>
            <person name="Ventosa A."/>
        </authorList>
    </citation>
    <scope>NUCLEOTIDE SEQUENCE [LARGE SCALE GENOMIC DNA]</scope>
    <source>
        <strain evidence="10 11">DSM 23530</strain>
    </source>
</reference>
<dbReference type="PANTHER" id="PTHR13929">
    <property type="entry name" value="1,4-DIHYDROXY-2-NAPHTHOATE OCTAPRENYLTRANSFERASE"/>
    <property type="match status" value="1"/>
</dbReference>
<keyword evidence="3" id="KW-0474">Menaquinone biosynthesis</keyword>
<sequence>MEAAREPRAPGATWRTVLRCARPNFLVLAPLCVLLAILVARLEGHALGVGEALAVLAGALLAHAAVNLLNEHHDHASGLDATTRRTPVSGGSGALPAHPAAAPWVRRAGLVCLAGVMTIGAWALWRSGPALLAYGLPGIVLVVAYTGVLTRRPLLCLLAPGLGFGPVMVAGSHQALIGEPSWTALVVALVPGLQVSALLLLNQLPDIDADRRVGRHHLAIVLGPRRAARLAAGLLVAAYLVVPAGIAAGGLPAWSGLAWLPLPALAGLVIGLWRLPDAPDATRLVALLTRNVMLLLGTLALLALGLWLAG</sequence>
<dbReference type="CDD" id="cd13962">
    <property type="entry name" value="PT_UbiA_UBIAD1"/>
    <property type="match status" value="1"/>
</dbReference>
<evidence type="ECO:0000256" key="9">
    <source>
        <dbReference type="SAM" id="Phobius"/>
    </source>
</evidence>
<feature type="transmembrane region" description="Helical" evidence="9">
    <location>
        <begin position="230"/>
        <end position="251"/>
    </location>
</feature>
<gene>
    <name evidence="10" type="ORF">QC818_11565</name>
</gene>
<keyword evidence="8 9" id="KW-0472">Membrane</keyword>
<evidence type="ECO:0000256" key="3">
    <source>
        <dbReference type="ARBA" id="ARBA00022428"/>
    </source>
</evidence>
<comment type="pathway">
    <text evidence="2">Quinol/quinone metabolism; menaquinone biosynthesis.</text>
</comment>
<feature type="transmembrane region" description="Helical" evidence="9">
    <location>
        <begin position="21"/>
        <end position="40"/>
    </location>
</feature>
<keyword evidence="11" id="KW-1185">Reference proteome</keyword>
<dbReference type="PIRSF" id="PIRSF005355">
    <property type="entry name" value="UBIAD1"/>
    <property type="match status" value="1"/>
</dbReference>
<evidence type="ECO:0000256" key="8">
    <source>
        <dbReference type="ARBA" id="ARBA00023136"/>
    </source>
</evidence>
<dbReference type="PANTHER" id="PTHR13929:SF0">
    <property type="entry name" value="UBIA PRENYLTRANSFERASE DOMAIN-CONTAINING PROTEIN 1"/>
    <property type="match status" value="1"/>
</dbReference>
<accession>A0ABU1G3B7</accession>
<evidence type="ECO:0000256" key="6">
    <source>
        <dbReference type="ARBA" id="ARBA00022692"/>
    </source>
</evidence>